<evidence type="ECO:0000313" key="2">
    <source>
        <dbReference type="EMBL" id="MCI52485.1"/>
    </source>
</evidence>
<name>A0A392SWQ1_9FABA</name>
<comment type="caution">
    <text evidence="2">The sequence shown here is derived from an EMBL/GenBank/DDBJ whole genome shotgun (WGS) entry which is preliminary data.</text>
</comment>
<sequence length="97" mass="10810">MENNIQERSNKIVGYAVRDIEIAEGDSFQEAKADDSENPTALSTEENDYSFPDDLDIQTWEPPEPENFLDDVENSVVCDDDDEEQGIGIADLGEPIS</sequence>
<dbReference type="Proteomes" id="UP000265520">
    <property type="component" value="Unassembled WGS sequence"/>
</dbReference>
<protein>
    <submittedName>
        <fullName evidence="2">Putative 1-phosphatidylinositol-3-phosphate 5-kinase</fullName>
    </submittedName>
</protein>
<keyword evidence="3" id="KW-1185">Reference proteome</keyword>
<feature type="compositionally biased region" description="Acidic residues" evidence="1">
    <location>
        <begin position="45"/>
        <end position="56"/>
    </location>
</feature>
<accession>A0A392SWQ1</accession>
<dbReference type="EMBL" id="LXQA010447991">
    <property type="protein sequence ID" value="MCI52485.1"/>
    <property type="molecule type" value="Genomic_DNA"/>
</dbReference>
<keyword evidence="2" id="KW-0418">Kinase</keyword>
<evidence type="ECO:0000256" key="1">
    <source>
        <dbReference type="SAM" id="MobiDB-lite"/>
    </source>
</evidence>
<feature type="non-terminal residue" evidence="2">
    <location>
        <position position="97"/>
    </location>
</feature>
<proteinExistence type="predicted"/>
<organism evidence="2 3">
    <name type="scientific">Trifolium medium</name>
    <dbReference type="NCBI Taxonomy" id="97028"/>
    <lineage>
        <taxon>Eukaryota</taxon>
        <taxon>Viridiplantae</taxon>
        <taxon>Streptophyta</taxon>
        <taxon>Embryophyta</taxon>
        <taxon>Tracheophyta</taxon>
        <taxon>Spermatophyta</taxon>
        <taxon>Magnoliopsida</taxon>
        <taxon>eudicotyledons</taxon>
        <taxon>Gunneridae</taxon>
        <taxon>Pentapetalae</taxon>
        <taxon>rosids</taxon>
        <taxon>fabids</taxon>
        <taxon>Fabales</taxon>
        <taxon>Fabaceae</taxon>
        <taxon>Papilionoideae</taxon>
        <taxon>50 kb inversion clade</taxon>
        <taxon>NPAAA clade</taxon>
        <taxon>Hologalegina</taxon>
        <taxon>IRL clade</taxon>
        <taxon>Trifolieae</taxon>
        <taxon>Trifolium</taxon>
    </lineage>
</organism>
<feature type="region of interest" description="Disordered" evidence="1">
    <location>
        <begin position="26"/>
        <end position="69"/>
    </location>
</feature>
<reference evidence="2 3" key="1">
    <citation type="journal article" date="2018" name="Front. Plant Sci.">
        <title>Red Clover (Trifolium pratense) and Zigzag Clover (T. medium) - A Picture of Genomic Similarities and Differences.</title>
        <authorList>
            <person name="Dluhosova J."/>
            <person name="Istvanek J."/>
            <person name="Nedelnik J."/>
            <person name="Repkova J."/>
        </authorList>
    </citation>
    <scope>NUCLEOTIDE SEQUENCE [LARGE SCALE GENOMIC DNA]</scope>
    <source>
        <strain evidence="3">cv. 10/8</strain>
        <tissue evidence="2">Leaf</tissue>
    </source>
</reference>
<dbReference type="GO" id="GO:0016301">
    <property type="term" value="F:kinase activity"/>
    <property type="evidence" value="ECO:0007669"/>
    <property type="project" value="UniProtKB-KW"/>
</dbReference>
<keyword evidence="2" id="KW-0808">Transferase</keyword>
<dbReference type="AlphaFoldDB" id="A0A392SWQ1"/>
<evidence type="ECO:0000313" key="3">
    <source>
        <dbReference type="Proteomes" id="UP000265520"/>
    </source>
</evidence>